<dbReference type="EMBL" id="NMUH01001609">
    <property type="protein sequence ID" value="MQL93907.1"/>
    <property type="molecule type" value="Genomic_DNA"/>
</dbReference>
<protein>
    <submittedName>
        <fullName evidence="2">Uncharacterized protein</fullName>
    </submittedName>
</protein>
<sequence>MESKKGAAASLTCLLLLGMLIVLPSGFNSFCAAEATTASSPSGGICGFQSKVYQGLCIMGVCADVCQHKEGALYGMCLPFVEECLCVSLCSARYDSKEIRFNDITRNIKNHINFSLQNRNFKADPTQEDYRILHSFGFQPPATPKQLKLVRWIPPIAFFSLNVDGASQGVVVELCSVDVVSSDLPLVLLILPFYG</sequence>
<keyword evidence="1" id="KW-0732">Signal</keyword>
<dbReference type="OrthoDB" id="1166575at2759"/>
<evidence type="ECO:0000313" key="3">
    <source>
        <dbReference type="Proteomes" id="UP000652761"/>
    </source>
</evidence>
<feature type="signal peptide" evidence="1">
    <location>
        <begin position="1"/>
        <end position="26"/>
    </location>
</feature>
<reference evidence="2" key="1">
    <citation type="submission" date="2017-07" db="EMBL/GenBank/DDBJ databases">
        <title>Taro Niue Genome Assembly and Annotation.</title>
        <authorList>
            <person name="Atibalentja N."/>
            <person name="Keating K."/>
            <person name="Fields C.J."/>
        </authorList>
    </citation>
    <scope>NUCLEOTIDE SEQUENCE</scope>
    <source>
        <strain evidence="2">Niue_2</strain>
        <tissue evidence="2">Leaf</tissue>
    </source>
</reference>
<evidence type="ECO:0000313" key="2">
    <source>
        <dbReference type="EMBL" id="MQL93907.1"/>
    </source>
</evidence>
<evidence type="ECO:0000256" key="1">
    <source>
        <dbReference type="SAM" id="SignalP"/>
    </source>
</evidence>
<proteinExistence type="predicted"/>
<dbReference type="SUPFAM" id="SSF57095">
    <property type="entry name" value="Scorpion toxin-like"/>
    <property type="match status" value="1"/>
</dbReference>
<feature type="chain" id="PRO_5032715880" evidence="1">
    <location>
        <begin position="27"/>
        <end position="195"/>
    </location>
</feature>
<organism evidence="2 3">
    <name type="scientific">Colocasia esculenta</name>
    <name type="common">Wild taro</name>
    <name type="synonym">Arum esculentum</name>
    <dbReference type="NCBI Taxonomy" id="4460"/>
    <lineage>
        <taxon>Eukaryota</taxon>
        <taxon>Viridiplantae</taxon>
        <taxon>Streptophyta</taxon>
        <taxon>Embryophyta</taxon>
        <taxon>Tracheophyta</taxon>
        <taxon>Spermatophyta</taxon>
        <taxon>Magnoliopsida</taxon>
        <taxon>Liliopsida</taxon>
        <taxon>Araceae</taxon>
        <taxon>Aroideae</taxon>
        <taxon>Colocasieae</taxon>
        <taxon>Colocasia</taxon>
    </lineage>
</organism>
<name>A0A843VHH0_COLES</name>
<comment type="caution">
    <text evidence="2">The sequence shown here is derived from an EMBL/GenBank/DDBJ whole genome shotgun (WGS) entry which is preliminary data.</text>
</comment>
<accession>A0A843VHH0</accession>
<dbReference type="InterPro" id="IPR036574">
    <property type="entry name" value="Scorpion_toxin-like_sf"/>
</dbReference>
<dbReference type="Gene3D" id="3.30.30.10">
    <property type="entry name" value="Knottin, scorpion toxin-like"/>
    <property type="match status" value="1"/>
</dbReference>
<dbReference type="Proteomes" id="UP000652761">
    <property type="component" value="Unassembled WGS sequence"/>
</dbReference>
<dbReference type="AlphaFoldDB" id="A0A843VHH0"/>
<gene>
    <name evidence="2" type="ORF">Taro_026557</name>
</gene>
<keyword evidence="3" id="KW-1185">Reference proteome</keyword>